<comment type="caution">
    <text evidence="1">The sequence shown here is derived from an EMBL/GenBank/DDBJ whole genome shotgun (WGS) entry which is preliminary data.</text>
</comment>
<dbReference type="EMBL" id="VSSQ01009857">
    <property type="protein sequence ID" value="MPM42786.1"/>
    <property type="molecule type" value="Genomic_DNA"/>
</dbReference>
<dbReference type="AlphaFoldDB" id="A0A644ZPV1"/>
<organism evidence="1">
    <name type="scientific">bioreactor metagenome</name>
    <dbReference type="NCBI Taxonomy" id="1076179"/>
    <lineage>
        <taxon>unclassified sequences</taxon>
        <taxon>metagenomes</taxon>
        <taxon>ecological metagenomes</taxon>
    </lineage>
</organism>
<sequence length="110" mass="12823">MRVEIFNRRILHAVEHILADGIESTIRNLDHEEAVDIGRQSSDQINSAHTQNHLYERSEISCLRILSNQRQNAFVDKRFQKVSSCHTGTGANQHEYYRQSQHPAFMQHIL</sequence>
<gene>
    <name evidence="1" type="ORF">SDC9_89457</name>
</gene>
<accession>A0A644ZPV1</accession>
<evidence type="ECO:0000313" key="1">
    <source>
        <dbReference type="EMBL" id="MPM42786.1"/>
    </source>
</evidence>
<reference evidence="1" key="1">
    <citation type="submission" date="2019-08" db="EMBL/GenBank/DDBJ databases">
        <authorList>
            <person name="Kucharzyk K."/>
            <person name="Murdoch R.W."/>
            <person name="Higgins S."/>
            <person name="Loffler F."/>
        </authorList>
    </citation>
    <scope>NUCLEOTIDE SEQUENCE</scope>
</reference>
<protein>
    <submittedName>
        <fullName evidence="1">Uncharacterized protein</fullName>
    </submittedName>
</protein>
<name>A0A644ZPV1_9ZZZZ</name>
<proteinExistence type="predicted"/>